<feature type="compositionally biased region" description="Polar residues" evidence="1">
    <location>
        <begin position="459"/>
        <end position="470"/>
    </location>
</feature>
<accession>A0A1B1E795</accession>
<dbReference type="OrthoDB" id="391771at2759"/>
<evidence type="ECO:0000313" key="3">
    <source>
        <dbReference type="EMBL" id="ANQ10853.1"/>
    </source>
</evidence>
<evidence type="ECO:0008006" key="5">
    <source>
        <dbReference type="Google" id="ProtNLM"/>
    </source>
</evidence>
<reference evidence="4" key="1">
    <citation type="submission" date="2016-06" db="EMBL/GenBank/DDBJ databases">
        <title>First high quality genome sequence of Plasmodium coatneyi using continuous long reads from single molecule, real-time sequencing.</title>
        <authorList>
            <person name="Chien J.-T."/>
            <person name="Pakala S.B."/>
            <person name="Geraldo J.A."/>
            <person name="Lapp S.A."/>
            <person name="Barnwell J.W."/>
            <person name="Kissinger J.C."/>
            <person name="Galinski M.R."/>
            <person name="Humphrey J.C."/>
        </authorList>
    </citation>
    <scope>NUCLEOTIDE SEQUENCE [LARGE SCALE GENOMIC DNA]</scope>
    <source>
        <strain evidence="4">Hackeri</strain>
    </source>
</reference>
<evidence type="ECO:0000313" key="4">
    <source>
        <dbReference type="Proteomes" id="UP000092716"/>
    </source>
</evidence>
<name>A0A1B1E795_9APIC</name>
<evidence type="ECO:0000256" key="2">
    <source>
        <dbReference type="SAM" id="SignalP"/>
    </source>
</evidence>
<keyword evidence="4" id="KW-1185">Reference proteome</keyword>
<dbReference type="EMBL" id="CP016252">
    <property type="protein sequence ID" value="ANQ10853.1"/>
    <property type="molecule type" value="Genomic_DNA"/>
</dbReference>
<dbReference type="Proteomes" id="UP000092716">
    <property type="component" value="Chromosome 14"/>
</dbReference>
<feature type="chain" id="PRO_5008521658" description="Parasitophorous vacuolar protein 2" evidence="2">
    <location>
        <begin position="26"/>
        <end position="513"/>
    </location>
</feature>
<dbReference type="VEuPathDB" id="PlasmoDB:PCOAH_00054140"/>
<evidence type="ECO:0000256" key="1">
    <source>
        <dbReference type="SAM" id="MobiDB-lite"/>
    </source>
</evidence>
<protein>
    <recommendedName>
        <fullName evidence="5">Parasitophorous vacuolar protein 2</fullName>
    </recommendedName>
</protein>
<organism evidence="3 4">
    <name type="scientific">Plasmodium coatneyi</name>
    <dbReference type="NCBI Taxonomy" id="208452"/>
    <lineage>
        <taxon>Eukaryota</taxon>
        <taxon>Sar</taxon>
        <taxon>Alveolata</taxon>
        <taxon>Apicomplexa</taxon>
        <taxon>Aconoidasida</taxon>
        <taxon>Haemosporida</taxon>
        <taxon>Plasmodiidae</taxon>
        <taxon>Plasmodium</taxon>
    </lineage>
</organism>
<keyword evidence="2" id="KW-0732">Signal</keyword>
<feature type="region of interest" description="Disordered" evidence="1">
    <location>
        <begin position="459"/>
        <end position="513"/>
    </location>
</feature>
<feature type="signal peptide" evidence="2">
    <location>
        <begin position="1"/>
        <end position="25"/>
    </location>
</feature>
<dbReference type="AlphaFoldDB" id="A0A1B1E795"/>
<dbReference type="GeneID" id="30912148"/>
<dbReference type="KEGG" id="pcot:PCOAH_00054140"/>
<proteinExistence type="predicted"/>
<gene>
    <name evidence="3" type="ORF">PCOAH_00054140</name>
</gene>
<dbReference type="RefSeq" id="XP_019917548.1">
    <property type="nucleotide sequence ID" value="XM_020062194.1"/>
</dbReference>
<sequence length="513" mass="57641">MMIPARVAVFFLLACALLYSAPTNAKEKNAVKKEGNFFQKLRNKLINYIAKKKKFDSNGWVDLSLLQEQDENFEPIDLRIQDDKVICNANNQIMEVTVVNQKLLKHTVDASYHELIVHSKNTPPDGTVHSVIPLMKMKTKQNQGGKNAPAKQSWLSPVYAFPPNFEGYIVCTKKDTNALFVPKTVKPVQFVSGPWKVRVSINFYKCPLSNFGRIFQVTIIDQINILLNNEKSFIWPIPLKSFFEVYDFHLAVRECKKGNFCELEKTANGNGNNGTLILNCPSWGKTHNLTVANALLLSAYVGMAVAHGLSYPIVHKSPEDYLNSRYSKVSISTPRIHKRVIKSYLMDERADEDRKSSLKKLSLITNLLFLGGAGIANAAYGIKTLVDVVKNLNTINEEFENGLPFYPWELRYPQSYLGSQGGGMPKVEFAKKTVTSGKKVEPKGKGANMNQVETTYEMDSSQIIQTGNKQPNEEGTQHSNNGENDTQPKDSKTPPNENEPTNLKIFEQNIVEN</sequence>